<accession>A0AAP0PG17</accession>
<dbReference type="PANTHER" id="PTHR48021:SF37">
    <property type="entry name" value="SUGAR TRANSPORTER ERD6-LIKE 16"/>
    <property type="match status" value="1"/>
</dbReference>
<evidence type="ECO:0000256" key="8">
    <source>
        <dbReference type="SAM" id="Phobius"/>
    </source>
</evidence>
<feature type="transmembrane region" description="Helical" evidence="8">
    <location>
        <begin position="115"/>
        <end position="133"/>
    </location>
</feature>
<protein>
    <recommendedName>
        <fullName evidence="9">Major facilitator superfamily (MFS) profile domain-containing protein</fullName>
    </recommendedName>
</protein>
<evidence type="ECO:0000256" key="7">
    <source>
        <dbReference type="RuleBase" id="RU003346"/>
    </source>
</evidence>
<keyword evidence="7" id="KW-0813">Transport</keyword>
<evidence type="ECO:0000256" key="3">
    <source>
        <dbReference type="ARBA" id="ARBA00022597"/>
    </source>
</evidence>
<dbReference type="PROSITE" id="PS50850">
    <property type="entry name" value="MFS"/>
    <property type="match status" value="1"/>
</dbReference>
<feature type="transmembrane region" description="Helical" evidence="8">
    <location>
        <begin position="81"/>
        <end position="103"/>
    </location>
</feature>
<feature type="transmembrane region" description="Helical" evidence="8">
    <location>
        <begin position="47"/>
        <end position="69"/>
    </location>
</feature>
<dbReference type="PRINTS" id="PR00171">
    <property type="entry name" value="SUGRTRNSPORT"/>
</dbReference>
<feature type="transmembrane region" description="Helical" evidence="8">
    <location>
        <begin position="317"/>
        <end position="339"/>
    </location>
</feature>
<dbReference type="PROSITE" id="PS00216">
    <property type="entry name" value="SUGAR_TRANSPORT_1"/>
    <property type="match status" value="1"/>
</dbReference>
<dbReference type="CDD" id="cd17358">
    <property type="entry name" value="MFS_GLUT6_8_Class3_like"/>
    <property type="match status" value="1"/>
</dbReference>
<dbReference type="GO" id="GO:0016020">
    <property type="term" value="C:membrane"/>
    <property type="evidence" value="ECO:0007669"/>
    <property type="project" value="UniProtKB-SubCell"/>
</dbReference>
<keyword evidence="3" id="KW-0762">Sugar transport</keyword>
<evidence type="ECO:0000313" key="10">
    <source>
        <dbReference type="EMBL" id="KAK9139496.1"/>
    </source>
</evidence>
<sequence length="483" mass="52123">MAVNGDVEKGESWGADSMKEALIRNEKITSYEENSARRNDGESIGMVLLSTFVAVCGSFEFGSCVGYSAPTQSSIRKDLDLSLPQFSMFGSILTIGAMIGAITSGRIADFIGRKGAMRMSAFFCIAGWLAVYFAKGAVPLDIGRFLTGFGIGIFSYVIPVFIAELAPKNIRGGLATLNQLMIVTGSSVAFLIGTVVTWRTLALTGIIPCLVLLLGLFFIPESPRWLAKVGRQKEFEIALQRLRGKNTEVSFEAAEIQDYIESLNNSPKVQVLDLFQTKYIRSLIIGVGLMVFQQFGGINGISFYASQTFESAGASSGKIGTIAYACIQVPITLLGAVLMDKSGRRALLMVSASGTFLGCLLAGLSFFLKAHAMFLQWVPFLAIAGVLVYIGSFSIGMGATPWVIMSEIFPINVKGVAGSFVTLVNWIGAWVISYTFNFLMSWSSSGTFFLYSGVSLVTILFVAKFVPETKGRTLEEIQASINS</sequence>
<comment type="subcellular location">
    <subcellularLocation>
        <location evidence="1">Membrane</location>
        <topology evidence="1">Multi-pass membrane protein</topology>
    </subcellularLocation>
</comment>
<feature type="transmembrane region" description="Helical" evidence="8">
    <location>
        <begin position="145"/>
        <end position="163"/>
    </location>
</feature>
<dbReference type="AlphaFoldDB" id="A0AAP0PG17"/>
<dbReference type="FunFam" id="1.20.1250.20:FF:000043">
    <property type="entry name" value="sugar transporter ERD6-like 6"/>
    <property type="match status" value="1"/>
</dbReference>
<evidence type="ECO:0000256" key="2">
    <source>
        <dbReference type="ARBA" id="ARBA00010992"/>
    </source>
</evidence>
<dbReference type="InterPro" id="IPR005828">
    <property type="entry name" value="MFS_sugar_transport-like"/>
</dbReference>
<dbReference type="GO" id="GO:0051119">
    <property type="term" value="F:sugar transmembrane transporter activity"/>
    <property type="evidence" value="ECO:0007669"/>
    <property type="project" value="InterPro"/>
</dbReference>
<feature type="domain" description="Major facilitator superfamily (MFS) profile" evidence="9">
    <location>
        <begin position="50"/>
        <end position="470"/>
    </location>
</feature>
<gene>
    <name evidence="10" type="ORF">Scep_009177</name>
</gene>
<dbReference type="InterPro" id="IPR020846">
    <property type="entry name" value="MFS_dom"/>
</dbReference>
<feature type="transmembrane region" description="Helical" evidence="8">
    <location>
        <begin position="175"/>
        <end position="195"/>
    </location>
</feature>
<dbReference type="NCBIfam" id="TIGR00879">
    <property type="entry name" value="SP"/>
    <property type="match status" value="1"/>
</dbReference>
<dbReference type="InterPro" id="IPR044775">
    <property type="entry name" value="MFS_ERD6/Tret1-like"/>
</dbReference>
<proteinExistence type="inferred from homology"/>
<dbReference type="InterPro" id="IPR050549">
    <property type="entry name" value="MFS_Trehalose_Transporter"/>
</dbReference>
<evidence type="ECO:0000313" key="11">
    <source>
        <dbReference type="Proteomes" id="UP001419268"/>
    </source>
</evidence>
<dbReference type="InterPro" id="IPR005829">
    <property type="entry name" value="Sugar_transporter_CS"/>
</dbReference>
<name>A0AAP0PG17_9MAGN</name>
<evidence type="ECO:0000256" key="1">
    <source>
        <dbReference type="ARBA" id="ARBA00004141"/>
    </source>
</evidence>
<dbReference type="PANTHER" id="PTHR48021">
    <property type="match status" value="1"/>
</dbReference>
<keyword evidence="11" id="KW-1185">Reference proteome</keyword>
<keyword evidence="4 8" id="KW-0812">Transmembrane</keyword>
<dbReference type="Proteomes" id="UP001419268">
    <property type="component" value="Unassembled WGS sequence"/>
</dbReference>
<feature type="transmembrane region" description="Helical" evidence="8">
    <location>
        <begin position="346"/>
        <end position="368"/>
    </location>
</feature>
<evidence type="ECO:0000259" key="9">
    <source>
        <dbReference type="PROSITE" id="PS50850"/>
    </source>
</evidence>
<organism evidence="10 11">
    <name type="scientific">Stephania cephalantha</name>
    <dbReference type="NCBI Taxonomy" id="152367"/>
    <lineage>
        <taxon>Eukaryota</taxon>
        <taxon>Viridiplantae</taxon>
        <taxon>Streptophyta</taxon>
        <taxon>Embryophyta</taxon>
        <taxon>Tracheophyta</taxon>
        <taxon>Spermatophyta</taxon>
        <taxon>Magnoliopsida</taxon>
        <taxon>Ranunculales</taxon>
        <taxon>Menispermaceae</taxon>
        <taxon>Menispermoideae</taxon>
        <taxon>Cissampelideae</taxon>
        <taxon>Stephania</taxon>
    </lineage>
</organism>
<dbReference type="InterPro" id="IPR003663">
    <property type="entry name" value="Sugar/inositol_transpt"/>
</dbReference>
<evidence type="ECO:0000256" key="4">
    <source>
        <dbReference type="ARBA" id="ARBA00022692"/>
    </source>
</evidence>
<feature type="transmembrane region" description="Helical" evidence="8">
    <location>
        <begin position="283"/>
        <end position="305"/>
    </location>
</feature>
<dbReference type="SUPFAM" id="SSF103473">
    <property type="entry name" value="MFS general substrate transporter"/>
    <property type="match status" value="1"/>
</dbReference>
<keyword evidence="5 8" id="KW-1133">Transmembrane helix</keyword>
<comment type="similarity">
    <text evidence="2 7">Belongs to the major facilitator superfamily. Sugar transporter (TC 2.A.1.1) family.</text>
</comment>
<dbReference type="Pfam" id="PF00083">
    <property type="entry name" value="Sugar_tr"/>
    <property type="match status" value="1"/>
</dbReference>
<reference evidence="10 11" key="1">
    <citation type="submission" date="2024-01" db="EMBL/GenBank/DDBJ databases">
        <title>Genome assemblies of Stephania.</title>
        <authorList>
            <person name="Yang L."/>
        </authorList>
    </citation>
    <scope>NUCLEOTIDE SEQUENCE [LARGE SCALE GENOMIC DNA]</scope>
    <source>
        <strain evidence="10">JXDWG</strain>
        <tissue evidence="10">Leaf</tissue>
    </source>
</reference>
<evidence type="ECO:0000256" key="6">
    <source>
        <dbReference type="ARBA" id="ARBA00023136"/>
    </source>
</evidence>
<keyword evidence="6 8" id="KW-0472">Membrane</keyword>
<evidence type="ECO:0000256" key="5">
    <source>
        <dbReference type="ARBA" id="ARBA00022989"/>
    </source>
</evidence>
<comment type="caution">
    <text evidence="10">The sequence shown here is derived from an EMBL/GenBank/DDBJ whole genome shotgun (WGS) entry which is preliminary data.</text>
</comment>
<feature type="transmembrane region" description="Helical" evidence="8">
    <location>
        <begin position="201"/>
        <end position="219"/>
    </location>
</feature>
<feature type="transmembrane region" description="Helical" evidence="8">
    <location>
        <begin position="416"/>
        <end position="436"/>
    </location>
</feature>
<dbReference type="Gene3D" id="1.20.1250.20">
    <property type="entry name" value="MFS general substrate transporter like domains"/>
    <property type="match status" value="1"/>
</dbReference>
<dbReference type="EMBL" id="JBBNAG010000004">
    <property type="protein sequence ID" value="KAK9139496.1"/>
    <property type="molecule type" value="Genomic_DNA"/>
</dbReference>
<dbReference type="PROSITE" id="PS00217">
    <property type="entry name" value="SUGAR_TRANSPORT_2"/>
    <property type="match status" value="1"/>
</dbReference>
<dbReference type="InterPro" id="IPR036259">
    <property type="entry name" value="MFS_trans_sf"/>
</dbReference>
<feature type="transmembrane region" description="Helical" evidence="8">
    <location>
        <begin position="380"/>
        <end position="404"/>
    </location>
</feature>
<feature type="transmembrane region" description="Helical" evidence="8">
    <location>
        <begin position="448"/>
        <end position="466"/>
    </location>
</feature>